<dbReference type="Proteomes" id="UP000478052">
    <property type="component" value="Unassembled WGS sequence"/>
</dbReference>
<evidence type="ECO:0000256" key="1">
    <source>
        <dbReference type="ARBA" id="ARBA00006484"/>
    </source>
</evidence>
<dbReference type="GO" id="GO:0016491">
    <property type="term" value="F:oxidoreductase activity"/>
    <property type="evidence" value="ECO:0007669"/>
    <property type="project" value="UniProtKB-KW"/>
</dbReference>
<dbReference type="InterPro" id="IPR002347">
    <property type="entry name" value="SDR_fam"/>
</dbReference>
<dbReference type="AlphaFoldDB" id="A0A6G0ZG22"/>
<reference evidence="3 4" key="1">
    <citation type="submission" date="2019-08" db="EMBL/GenBank/DDBJ databases">
        <title>Whole genome of Aphis craccivora.</title>
        <authorList>
            <person name="Voronova N.V."/>
            <person name="Shulinski R.S."/>
            <person name="Bandarenka Y.V."/>
            <person name="Zhorov D.G."/>
            <person name="Warner D."/>
        </authorList>
    </citation>
    <scope>NUCLEOTIDE SEQUENCE [LARGE SCALE GENOMIC DNA]</scope>
    <source>
        <strain evidence="3">180601</strain>
        <tissue evidence="3">Whole Body</tissue>
    </source>
</reference>
<evidence type="ECO:0000313" key="3">
    <source>
        <dbReference type="EMBL" id="KAF0769953.1"/>
    </source>
</evidence>
<dbReference type="SUPFAM" id="SSF51735">
    <property type="entry name" value="NAD(P)-binding Rossmann-fold domains"/>
    <property type="match status" value="1"/>
</dbReference>
<keyword evidence="2" id="KW-0560">Oxidoreductase</keyword>
<organism evidence="3 4">
    <name type="scientific">Aphis craccivora</name>
    <name type="common">Cowpea aphid</name>
    <dbReference type="NCBI Taxonomy" id="307492"/>
    <lineage>
        <taxon>Eukaryota</taxon>
        <taxon>Metazoa</taxon>
        <taxon>Ecdysozoa</taxon>
        <taxon>Arthropoda</taxon>
        <taxon>Hexapoda</taxon>
        <taxon>Insecta</taxon>
        <taxon>Pterygota</taxon>
        <taxon>Neoptera</taxon>
        <taxon>Paraneoptera</taxon>
        <taxon>Hemiptera</taxon>
        <taxon>Sternorrhyncha</taxon>
        <taxon>Aphidomorpha</taxon>
        <taxon>Aphidoidea</taxon>
        <taxon>Aphididae</taxon>
        <taxon>Aphidini</taxon>
        <taxon>Aphis</taxon>
        <taxon>Aphis</taxon>
    </lineage>
</organism>
<sequence length="131" mass="14408">MKEFEINGHIININSDIGHYPPTLMANISVYSATKFSSVSITESLRELLALQMLPIRVTSISPGLVDTEMVDMITATNISPMLKPSNIADAIVYALSAPQYVNISEILIRPTSETMLPFIKDALQELNISL</sequence>
<dbReference type="PRINTS" id="PR00081">
    <property type="entry name" value="GDHRDH"/>
</dbReference>
<protein>
    <submittedName>
        <fullName evidence="3">Farnesol dehydrogenase-like</fullName>
    </submittedName>
</protein>
<dbReference type="PANTHER" id="PTHR43115">
    <property type="entry name" value="DEHYDROGENASE/REDUCTASE SDR FAMILY MEMBER 11"/>
    <property type="match status" value="1"/>
</dbReference>
<accession>A0A6G0ZG22</accession>
<comment type="caution">
    <text evidence="3">The sequence shown here is derived from an EMBL/GenBank/DDBJ whole genome shotgun (WGS) entry which is preliminary data.</text>
</comment>
<dbReference type="Gene3D" id="3.40.50.720">
    <property type="entry name" value="NAD(P)-binding Rossmann-like Domain"/>
    <property type="match status" value="1"/>
</dbReference>
<proteinExistence type="inferred from homology"/>
<name>A0A6G0ZG22_APHCR</name>
<dbReference type="OrthoDB" id="1933717at2759"/>
<evidence type="ECO:0000256" key="2">
    <source>
        <dbReference type="ARBA" id="ARBA00023002"/>
    </source>
</evidence>
<evidence type="ECO:0000313" key="4">
    <source>
        <dbReference type="Proteomes" id="UP000478052"/>
    </source>
</evidence>
<keyword evidence="4" id="KW-1185">Reference proteome</keyword>
<gene>
    <name evidence="3" type="ORF">FWK35_00003755</name>
</gene>
<comment type="similarity">
    <text evidence="1">Belongs to the short-chain dehydrogenases/reductases (SDR) family.</text>
</comment>
<dbReference type="InterPro" id="IPR036291">
    <property type="entry name" value="NAD(P)-bd_dom_sf"/>
</dbReference>
<dbReference type="Pfam" id="PF00106">
    <property type="entry name" value="adh_short"/>
    <property type="match status" value="1"/>
</dbReference>
<dbReference type="PANTHER" id="PTHR43115:SF4">
    <property type="entry name" value="DEHYDROGENASE_REDUCTASE SDR FAMILY MEMBER 11"/>
    <property type="match status" value="1"/>
</dbReference>
<dbReference type="EMBL" id="VUJU01000506">
    <property type="protein sequence ID" value="KAF0769953.1"/>
    <property type="molecule type" value="Genomic_DNA"/>
</dbReference>